<accession>A0A7J0EDT9</accession>
<evidence type="ECO:0000313" key="2">
    <source>
        <dbReference type="Proteomes" id="UP000585474"/>
    </source>
</evidence>
<evidence type="ECO:0000313" key="1">
    <source>
        <dbReference type="EMBL" id="GFY84530.1"/>
    </source>
</evidence>
<organism evidence="1 2">
    <name type="scientific">Actinidia rufa</name>
    <dbReference type="NCBI Taxonomy" id="165716"/>
    <lineage>
        <taxon>Eukaryota</taxon>
        <taxon>Viridiplantae</taxon>
        <taxon>Streptophyta</taxon>
        <taxon>Embryophyta</taxon>
        <taxon>Tracheophyta</taxon>
        <taxon>Spermatophyta</taxon>
        <taxon>Magnoliopsida</taxon>
        <taxon>eudicotyledons</taxon>
        <taxon>Gunneridae</taxon>
        <taxon>Pentapetalae</taxon>
        <taxon>asterids</taxon>
        <taxon>Ericales</taxon>
        <taxon>Actinidiaceae</taxon>
        <taxon>Actinidia</taxon>
    </lineage>
</organism>
<sequence length="125" mass="14438">MGETPYSMVYGMKSIILVEIGMLSFRTLKFDKENNKIELRLNLDLLNEKRERTEELNAGKLGLTWEGPYKVVKVSRPETYWLEDMMGKALPHPWNTEHLKQVLPVTLLVTMRGRSLILCGVAKVF</sequence>
<dbReference type="AlphaFoldDB" id="A0A7J0EDT9"/>
<gene>
    <name evidence="1" type="ORF">Acr_03g0013040</name>
</gene>
<comment type="caution">
    <text evidence="1">The sequence shown here is derived from an EMBL/GenBank/DDBJ whole genome shotgun (WGS) entry which is preliminary data.</text>
</comment>
<proteinExistence type="predicted"/>
<name>A0A7J0EDT9_9ERIC</name>
<dbReference type="EMBL" id="BJWL01000003">
    <property type="protein sequence ID" value="GFY84530.1"/>
    <property type="molecule type" value="Genomic_DNA"/>
</dbReference>
<keyword evidence="2" id="KW-1185">Reference proteome</keyword>
<protein>
    <recommendedName>
        <fullName evidence="3">Reverse transcriptase domain-containing protein</fullName>
    </recommendedName>
</protein>
<dbReference type="Proteomes" id="UP000585474">
    <property type="component" value="Unassembled WGS sequence"/>
</dbReference>
<evidence type="ECO:0008006" key="3">
    <source>
        <dbReference type="Google" id="ProtNLM"/>
    </source>
</evidence>
<dbReference type="OrthoDB" id="1744372at2759"/>
<reference evidence="1 2" key="1">
    <citation type="submission" date="2019-07" db="EMBL/GenBank/DDBJ databases">
        <title>De Novo Assembly of kiwifruit Actinidia rufa.</title>
        <authorList>
            <person name="Sugita-Konishi S."/>
            <person name="Sato K."/>
            <person name="Mori E."/>
            <person name="Abe Y."/>
            <person name="Kisaki G."/>
            <person name="Hamano K."/>
            <person name="Suezawa K."/>
            <person name="Otani M."/>
            <person name="Fukuda T."/>
            <person name="Manabe T."/>
            <person name="Gomi K."/>
            <person name="Tabuchi M."/>
            <person name="Akimitsu K."/>
            <person name="Kataoka I."/>
        </authorList>
    </citation>
    <scope>NUCLEOTIDE SEQUENCE [LARGE SCALE GENOMIC DNA]</scope>
    <source>
        <strain evidence="2">cv. Fuchu</strain>
    </source>
</reference>